<name>A0A7J5JIG4_BACT4</name>
<organism evidence="1 2">
    <name type="scientific">Bacteroides thetaiotaomicron</name>
    <dbReference type="NCBI Taxonomy" id="818"/>
    <lineage>
        <taxon>Bacteria</taxon>
        <taxon>Pseudomonadati</taxon>
        <taxon>Bacteroidota</taxon>
        <taxon>Bacteroidia</taxon>
        <taxon>Bacteroidales</taxon>
        <taxon>Bacteroidaceae</taxon>
        <taxon>Bacteroides</taxon>
    </lineage>
</organism>
<evidence type="ECO:0000313" key="2">
    <source>
        <dbReference type="Proteomes" id="UP000460317"/>
    </source>
</evidence>
<comment type="caution">
    <text evidence="1">The sequence shown here is derived from an EMBL/GenBank/DDBJ whole genome shotgun (WGS) entry which is preliminary data.</text>
</comment>
<reference evidence="1 2" key="1">
    <citation type="journal article" date="2019" name="Nat. Med.">
        <title>A library of human gut bacterial isolates paired with longitudinal multiomics data enables mechanistic microbiome research.</title>
        <authorList>
            <person name="Poyet M."/>
            <person name="Groussin M."/>
            <person name="Gibbons S.M."/>
            <person name="Avila-Pacheco J."/>
            <person name="Jiang X."/>
            <person name="Kearney S.M."/>
            <person name="Perrotta A.R."/>
            <person name="Berdy B."/>
            <person name="Zhao S."/>
            <person name="Lieberman T.D."/>
            <person name="Swanson P.K."/>
            <person name="Smith M."/>
            <person name="Roesemann S."/>
            <person name="Alexander J.E."/>
            <person name="Rich S.A."/>
            <person name="Livny J."/>
            <person name="Vlamakis H."/>
            <person name="Clish C."/>
            <person name="Bullock K."/>
            <person name="Deik A."/>
            <person name="Scott J."/>
            <person name="Pierce K.A."/>
            <person name="Xavier R.J."/>
            <person name="Alm E.J."/>
        </authorList>
    </citation>
    <scope>NUCLEOTIDE SEQUENCE [LARGE SCALE GENOMIC DNA]</scope>
    <source>
        <strain evidence="1 2">BIOML-A165</strain>
    </source>
</reference>
<proteinExistence type="predicted"/>
<dbReference type="RefSeq" id="WP_090615482.1">
    <property type="nucleotide sequence ID" value="NZ_CP134821.1"/>
</dbReference>
<protein>
    <submittedName>
        <fullName evidence="1">Uncharacterized protein</fullName>
    </submittedName>
</protein>
<dbReference type="AlphaFoldDB" id="A0A7J5JIG4"/>
<sequence length="159" mass="18326">MDYKIEDINLQAKLEELNLKLPSTLTFFPENIEEVKQKEDFVFTDSMLDLNKIFRQENLDITVLGTDTELYRTRKNADIYLPAIFFSLSLVTENPSIVSISLNVLSNYIYDLCKGSFGKKTAKVEFYIETEKEGKIRRISYSGDSEGLKDLSKIIKAMK</sequence>
<gene>
    <name evidence="1" type="ORF">GAN93_13945</name>
</gene>
<dbReference type="Proteomes" id="UP000460317">
    <property type="component" value="Unassembled WGS sequence"/>
</dbReference>
<dbReference type="EMBL" id="WCSB01000012">
    <property type="protein sequence ID" value="KAB4451188.1"/>
    <property type="molecule type" value="Genomic_DNA"/>
</dbReference>
<accession>A0A7J5JIG4</accession>
<evidence type="ECO:0000313" key="1">
    <source>
        <dbReference type="EMBL" id="KAB4451188.1"/>
    </source>
</evidence>